<evidence type="ECO:0000313" key="3">
    <source>
        <dbReference type="Proteomes" id="UP000442714"/>
    </source>
</evidence>
<feature type="signal peptide" evidence="1">
    <location>
        <begin position="1"/>
        <end position="25"/>
    </location>
</feature>
<feature type="chain" id="PRO_5032597081" evidence="1">
    <location>
        <begin position="26"/>
        <end position="180"/>
    </location>
</feature>
<comment type="caution">
    <text evidence="2">The sequence shown here is derived from an EMBL/GenBank/DDBJ whole genome shotgun (WGS) entry which is preliminary data.</text>
</comment>
<gene>
    <name evidence="2" type="ORF">GRI41_05575</name>
</gene>
<evidence type="ECO:0000313" key="2">
    <source>
        <dbReference type="EMBL" id="MXO90281.1"/>
    </source>
</evidence>
<name>A0A844ZPJ8_9SPHN</name>
<accession>A0A844ZPJ8</accession>
<dbReference type="AlphaFoldDB" id="A0A844ZPJ8"/>
<protein>
    <submittedName>
        <fullName evidence="2">Uncharacterized protein</fullName>
    </submittedName>
</protein>
<reference evidence="2 3" key="1">
    <citation type="submission" date="2019-12" db="EMBL/GenBank/DDBJ databases">
        <title>Genomic-based taxomic classification of the family Erythrobacteraceae.</title>
        <authorList>
            <person name="Xu L."/>
        </authorList>
    </citation>
    <scope>NUCLEOTIDE SEQUENCE [LARGE SCALE GENOMIC DNA]</scope>
    <source>
        <strain evidence="2 3">KCTC 52763</strain>
    </source>
</reference>
<dbReference type="OrthoDB" id="7594050at2"/>
<dbReference type="RefSeq" id="WP_160603756.1">
    <property type="nucleotide sequence ID" value="NZ_WTYX01000001.1"/>
</dbReference>
<proteinExistence type="predicted"/>
<sequence length="180" mass="19487">MKRTFSKLAASAAALIALAQPQLLAAQDCVDQEALSDATIYAMPLLYTAFSTKCGSELSETGFLATEGEAFIAPYQALQDDKWSGAFVLLQQFGKGRKGKGNDEMLKLFSSLPEEAMRPFVDAIIQQKVAEEIKVKDCGKIERGVEALAPLPPENMGSLLSFIMDMSGVKNPSLCPYDPE</sequence>
<keyword evidence="3" id="KW-1185">Reference proteome</keyword>
<dbReference type="Proteomes" id="UP000442714">
    <property type="component" value="Unassembled WGS sequence"/>
</dbReference>
<keyword evidence="1" id="KW-0732">Signal</keyword>
<evidence type="ECO:0000256" key="1">
    <source>
        <dbReference type="SAM" id="SignalP"/>
    </source>
</evidence>
<dbReference type="EMBL" id="WTYX01000001">
    <property type="protein sequence ID" value="MXO90281.1"/>
    <property type="molecule type" value="Genomic_DNA"/>
</dbReference>
<organism evidence="2 3">
    <name type="scientific">Pontixanthobacter aquaemixtae</name>
    <dbReference type="NCBI Taxonomy" id="1958940"/>
    <lineage>
        <taxon>Bacteria</taxon>
        <taxon>Pseudomonadati</taxon>
        <taxon>Pseudomonadota</taxon>
        <taxon>Alphaproteobacteria</taxon>
        <taxon>Sphingomonadales</taxon>
        <taxon>Erythrobacteraceae</taxon>
        <taxon>Pontixanthobacter</taxon>
    </lineage>
</organism>